<keyword evidence="4" id="KW-0143">Chaperone</keyword>
<dbReference type="PANTHER" id="PTHR19375">
    <property type="entry name" value="HEAT SHOCK PROTEIN 70KDA"/>
    <property type="match status" value="1"/>
</dbReference>
<evidence type="ECO:0000256" key="4">
    <source>
        <dbReference type="ARBA" id="ARBA00023186"/>
    </source>
</evidence>
<dbReference type="RefSeq" id="WP_038466030.1">
    <property type="nucleotide sequence ID" value="NZ_CP008941.1"/>
</dbReference>
<dbReference type="InterPro" id="IPR013126">
    <property type="entry name" value="Hsp_70_fam"/>
</dbReference>
<evidence type="ECO:0000256" key="2">
    <source>
        <dbReference type="ARBA" id="ARBA00022741"/>
    </source>
</evidence>
<dbReference type="PROSITE" id="PS01036">
    <property type="entry name" value="HSP70_3"/>
    <property type="match status" value="1"/>
</dbReference>
<dbReference type="GO" id="GO:0005524">
    <property type="term" value="F:ATP binding"/>
    <property type="evidence" value="ECO:0007669"/>
    <property type="project" value="UniProtKB-KW"/>
</dbReference>
<comment type="similarity">
    <text evidence="1 5">Belongs to the heat shock protein 70 family.</text>
</comment>
<dbReference type="InterPro" id="IPR029047">
    <property type="entry name" value="HSP70_peptide-bd_sf"/>
</dbReference>
<gene>
    <name evidence="6" type="ORF">ID47_10305</name>
</gene>
<dbReference type="InterPro" id="IPR010236">
    <property type="entry name" value="ISC_FeS_clus_asmbl_HscA"/>
</dbReference>
<dbReference type="Proteomes" id="UP000028926">
    <property type="component" value="Chromosome"/>
</dbReference>
<dbReference type="Gene3D" id="1.20.1270.10">
    <property type="match status" value="1"/>
</dbReference>
<protein>
    <recommendedName>
        <fullName evidence="8">Chaperone protein HscA homolog</fullName>
    </recommendedName>
</protein>
<dbReference type="InterPro" id="IPR043129">
    <property type="entry name" value="ATPase_NBD"/>
</dbReference>
<dbReference type="InterPro" id="IPR029048">
    <property type="entry name" value="HSP70_C_sf"/>
</dbReference>
<dbReference type="eggNOG" id="COG0443">
    <property type="taxonomic scope" value="Bacteria"/>
</dbReference>
<dbReference type="AlphaFoldDB" id="A0A077AZD6"/>
<evidence type="ECO:0000256" key="1">
    <source>
        <dbReference type="ARBA" id="ARBA00007381"/>
    </source>
</evidence>
<dbReference type="SUPFAM" id="SSF53067">
    <property type="entry name" value="Actin-like ATPase domain"/>
    <property type="match status" value="1"/>
</dbReference>
<dbReference type="KEGG" id="paca:ID47_10305"/>
<evidence type="ECO:0000313" key="7">
    <source>
        <dbReference type="Proteomes" id="UP000028926"/>
    </source>
</evidence>
<keyword evidence="3 5" id="KW-0067">ATP-binding</keyword>
<dbReference type="SUPFAM" id="SSF100934">
    <property type="entry name" value="Heat shock protein 70kD (HSP70), C-terminal subdomain"/>
    <property type="match status" value="1"/>
</dbReference>
<dbReference type="Gene3D" id="2.60.34.10">
    <property type="entry name" value="Substrate Binding Domain Of DNAk, Chain A, domain 1"/>
    <property type="match status" value="1"/>
</dbReference>
<sequence>MFVQLVDPLKPQESFVKKSPAIGIDLGTTHSVVAFSRNGQAQVLTSHTGVRLIPSIVAYGGKNELVGIDAQHQDKAISSIKRLMGLAQVPSSLAASYPFAPSQEGILLQCGELIKTPVEISADILKYLKKIAEEAMEESISEAVITVPAYFDEAARQQTKEAAQLAGINVLRLINEPTAAALAYGLDQKVEGTYAVYDFGGGTFDLSIIRFTKGVFQVIATAGDTQLGGDDIDRLIAAKFNISLQEARHIKEYMTDHDVYAEWNFSKDDLRELVRPLIAQTLEICIMALQDALLQVTDLDGVVLVGGSTRMPAVRQAVAQFFDQPPLTNLNPDEVVALGAALQAEALTVGSETVLLDVTPLSLGVETMGGIVEKIIHRNTPIPAAIAQEFTTYEDGQTALIVHVVQGEREFVKDCRSLATFTLTGIPAMSAGIARIRITFALDVDGLLTVSAKEMATGISQKVEINPSYGLKDEELLQILRDNYEHGATDIDQRLLIETQLEAEQFISMLITALNQDGDLVNVSERQAIDQAIEDLRKSLNSENKDDIKAQLRIVESLTQDFAERRINRNMRRALSGQRVEDV</sequence>
<organism evidence="6 7">
    <name type="scientific">Candidatus Odyssella acanthamoebae</name>
    <dbReference type="NCBI Taxonomy" id="91604"/>
    <lineage>
        <taxon>Bacteria</taxon>
        <taxon>Pseudomonadati</taxon>
        <taxon>Pseudomonadota</taxon>
        <taxon>Alphaproteobacteria</taxon>
        <taxon>Holosporales</taxon>
        <taxon>Candidatus Paracaedibacteraceae</taxon>
        <taxon>Candidatus Odyssella</taxon>
    </lineage>
</organism>
<dbReference type="NCBIfam" id="NF003520">
    <property type="entry name" value="PRK05183.1"/>
    <property type="match status" value="1"/>
</dbReference>
<dbReference type="GO" id="GO:0140662">
    <property type="term" value="F:ATP-dependent protein folding chaperone"/>
    <property type="evidence" value="ECO:0007669"/>
    <property type="project" value="InterPro"/>
</dbReference>
<dbReference type="InterPro" id="IPR018181">
    <property type="entry name" value="Heat_shock_70_CS"/>
</dbReference>
<dbReference type="HOGENOM" id="CLU_005965_2_4_5"/>
<dbReference type="OrthoDB" id="9766019at2"/>
<dbReference type="PRINTS" id="PR00301">
    <property type="entry name" value="HEATSHOCK70"/>
</dbReference>
<keyword evidence="2 5" id="KW-0547">Nucleotide-binding</keyword>
<dbReference type="PROSITE" id="PS00297">
    <property type="entry name" value="HSP70_1"/>
    <property type="match status" value="1"/>
</dbReference>
<dbReference type="GO" id="GO:0016887">
    <property type="term" value="F:ATP hydrolysis activity"/>
    <property type="evidence" value="ECO:0007669"/>
    <property type="project" value="InterPro"/>
</dbReference>
<reference evidence="6 7" key="1">
    <citation type="submission" date="2014-07" db="EMBL/GenBank/DDBJ databases">
        <title>Comparative genomic insights into amoeba endosymbionts belonging to the families of Holosporaceae and Candidatus Midichloriaceae within Rickettsiales.</title>
        <authorList>
            <person name="Wang Z."/>
            <person name="Wu M."/>
        </authorList>
    </citation>
    <scope>NUCLEOTIDE SEQUENCE [LARGE SCALE GENOMIC DNA]</scope>
    <source>
        <strain evidence="6">PRA3</strain>
    </source>
</reference>
<dbReference type="NCBIfam" id="TIGR01991">
    <property type="entry name" value="HscA"/>
    <property type="match status" value="1"/>
</dbReference>
<dbReference type="SUPFAM" id="SSF100920">
    <property type="entry name" value="Heat shock protein 70kD (HSP70), peptide-binding domain"/>
    <property type="match status" value="1"/>
</dbReference>
<name>A0A077AZD6_9PROT</name>
<dbReference type="GO" id="GO:0051082">
    <property type="term" value="F:unfolded protein binding"/>
    <property type="evidence" value="ECO:0007669"/>
    <property type="project" value="InterPro"/>
</dbReference>
<evidence type="ECO:0000256" key="3">
    <source>
        <dbReference type="ARBA" id="ARBA00022840"/>
    </source>
</evidence>
<dbReference type="EMBL" id="CP008941">
    <property type="protein sequence ID" value="AIK97038.1"/>
    <property type="molecule type" value="Genomic_DNA"/>
</dbReference>
<accession>A0A077AZD6</accession>
<dbReference type="Pfam" id="PF00012">
    <property type="entry name" value="HSP70"/>
    <property type="match status" value="2"/>
</dbReference>
<dbReference type="STRING" id="91604.ID47_10305"/>
<evidence type="ECO:0008006" key="8">
    <source>
        <dbReference type="Google" id="ProtNLM"/>
    </source>
</evidence>
<keyword evidence="7" id="KW-1185">Reference proteome</keyword>
<dbReference type="PROSITE" id="PS00329">
    <property type="entry name" value="HSP70_2"/>
    <property type="match status" value="1"/>
</dbReference>
<evidence type="ECO:0000256" key="5">
    <source>
        <dbReference type="RuleBase" id="RU003322"/>
    </source>
</evidence>
<evidence type="ECO:0000313" key="6">
    <source>
        <dbReference type="EMBL" id="AIK97038.1"/>
    </source>
</evidence>
<dbReference type="GO" id="GO:0016226">
    <property type="term" value="P:iron-sulfur cluster assembly"/>
    <property type="evidence" value="ECO:0007669"/>
    <property type="project" value="InterPro"/>
</dbReference>
<dbReference type="Gene3D" id="3.30.420.40">
    <property type="match status" value="2"/>
</dbReference>
<proteinExistence type="inferred from homology"/>